<dbReference type="Proteomes" id="UP001214415">
    <property type="component" value="Chromosome 1"/>
</dbReference>
<evidence type="ECO:0000313" key="1">
    <source>
        <dbReference type="EMBL" id="WFD21722.1"/>
    </source>
</evidence>
<dbReference type="GO" id="GO:0003729">
    <property type="term" value="F:mRNA binding"/>
    <property type="evidence" value="ECO:0007669"/>
    <property type="project" value="TreeGrafter"/>
</dbReference>
<keyword evidence="2" id="KW-1185">Reference proteome</keyword>
<organism evidence="1 2">
    <name type="scientific">Malassezia equina</name>
    <dbReference type="NCBI Taxonomy" id="1381935"/>
    <lineage>
        <taxon>Eukaryota</taxon>
        <taxon>Fungi</taxon>
        <taxon>Dikarya</taxon>
        <taxon>Basidiomycota</taxon>
        <taxon>Ustilaginomycotina</taxon>
        <taxon>Malasseziomycetes</taxon>
        <taxon>Malasseziales</taxon>
        <taxon>Malasseziaceae</taxon>
        <taxon>Malassezia</taxon>
    </lineage>
</organism>
<dbReference type="EMBL" id="CP119900">
    <property type="protein sequence ID" value="WFD21722.1"/>
    <property type="molecule type" value="Genomic_DNA"/>
</dbReference>
<dbReference type="PANTHER" id="PTHR47938:SF35">
    <property type="entry name" value="PENTATRICOPEPTIDE REPEAT-CONTAINING PROTEIN 4, MITOCHONDRIAL-RELATED"/>
    <property type="match status" value="1"/>
</dbReference>
<dbReference type="PANTHER" id="PTHR47938">
    <property type="entry name" value="RESPIRATORY COMPLEX I CHAPERONE (CIA84), PUTATIVE (AFU_ORTHOLOGUE AFUA_2G06020)-RELATED"/>
    <property type="match status" value="1"/>
</dbReference>
<dbReference type="AlphaFoldDB" id="A0AAF0EG37"/>
<gene>
    <name evidence="1" type="ORF">MEQU1_000377</name>
</gene>
<accession>A0AAF0EG37</accession>
<evidence type="ECO:0000313" key="2">
    <source>
        <dbReference type="Proteomes" id="UP001214415"/>
    </source>
</evidence>
<proteinExistence type="predicted"/>
<name>A0AAF0EG37_9BASI</name>
<dbReference type="Gene3D" id="1.25.40.10">
    <property type="entry name" value="Tetratricopeptide repeat domain"/>
    <property type="match status" value="2"/>
</dbReference>
<dbReference type="InterPro" id="IPR011990">
    <property type="entry name" value="TPR-like_helical_dom_sf"/>
</dbReference>
<reference evidence="1" key="1">
    <citation type="submission" date="2023-03" db="EMBL/GenBank/DDBJ databases">
        <title>Mating type loci evolution in Malassezia.</title>
        <authorList>
            <person name="Coelho M.A."/>
        </authorList>
    </citation>
    <scope>NUCLEOTIDE SEQUENCE</scope>
    <source>
        <strain evidence="1">CBS 12830</strain>
    </source>
</reference>
<protein>
    <recommendedName>
        <fullName evidence="3">Pentatricopeptide repeat-containing protein</fullName>
    </recommendedName>
</protein>
<sequence>MAHAARRLPGVHAAVTTALPFIAYEPLGRTSVWASALRVPRLPSPRSLVAPAAELGATPALERLAVSLRHRSLLDDDIQVQVPSFIRGVRSQDAASRHLALLCAPHVHRALKDHTDVPPQVLSLALCVRTHLEDPWRVWSSLRTSYPAWTPHRDDWAWIVRILCARDVERAWSVWIELRACQIEVRASTINALLHALQARAEATTLVNDIGVDALDLVGLSTYVHACMKAKKLDVPPVVHVAAHSLHTRLCSPDTHDTHAWHAMLLYTGRQHGGPAALTLVQDAMAHHGLVPDAYTVSTLLLAHTAELADISTCDAALALLHRIYTSVHVKPTAHALAIVLRAALGTAPDPNQTFEAHALYTEACRLYGIAPDAALVQPLLDAHCAAFVPDLDRAHTLLDDVLSDPPRSGLRRLWHTRAPRTADLGLFYPVLRACAALHDIPRALSLLRRMRACNVRVKSHAAWALWRSLGEASRSWADVNHLYRALQALRAWDADAWARVLSWVCRWRMADGSAAPPALPLQVLADMREAGIHPRPATYTVLLDFCAKGHAHLASIQAVHAVIQRDGQLEPDLVLIHALMNAYNYAGAPAQVLGIFDSLLVLCQNAHDTRFLDDVTLTIVPWPRRA</sequence>
<evidence type="ECO:0008006" key="3">
    <source>
        <dbReference type="Google" id="ProtNLM"/>
    </source>
</evidence>